<protein>
    <recommendedName>
        <fullName evidence="4">CCHC-type domain-containing protein</fullName>
    </recommendedName>
</protein>
<dbReference type="EMBL" id="KQ976798">
    <property type="protein sequence ID" value="KYN08240.1"/>
    <property type="molecule type" value="Genomic_DNA"/>
</dbReference>
<reference evidence="2 3" key="1">
    <citation type="submission" date="2016-03" db="EMBL/GenBank/DDBJ databases">
        <title>Cyphomyrmex costatus WGS genome.</title>
        <authorList>
            <person name="Nygaard S."/>
            <person name="Hu H."/>
            <person name="Boomsma J."/>
            <person name="Zhang G."/>
        </authorList>
    </citation>
    <scope>NUCLEOTIDE SEQUENCE [LARGE SCALE GENOMIC DNA]</scope>
    <source>
        <strain evidence="2">MS0001</strain>
        <tissue evidence="2">Whole body</tissue>
    </source>
</reference>
<feature type="region of interest" description="Disordered" evidence="1">
    <location>
        <begin position="1"/>
        <end position="66"/>
    </location>
</feature>
<evidence type="ECO:0000313" key="2">
    <source>
        <dbReference type="EMBL" id="KYN08240.1"/>
    </source>
</evidence>
<name>A0A151IQ42_9HYME</name>
<dbReference type="AlphaFoldDB" id="A0A151IQ42"/>
<dbReference type="Proteomes" id="UP000078542">
    <property type="component" value="Unassembled WGS sequence"/>
</dbReference>
<proteinExistence type="predicted"/>
<dbReference type="SUPFAM" id="SSF57756">
    <property type="entry name" value="Retrovirus zinc finger-like domains"/>
    <property type="match status" value="1"/>
</dbReference>
<feature type="compositionally biased region" description="Basic and acidic residues" evidence="1">
    <location>
        <begin position="21"/>
        <end position="46"/>
    </location>
</feature>
<dbReference type="InterPro" id="IPR036875">
    <property type="entry name" value="Znf_CCHC_sf"/>
</dbReference>
<gene>
    <name evidence="2" type="ORF">ALC62_00781</name>
</gene>
<accession>A0A151IQ42</accession>
<evidence type="ECO:0000256" key="1">
    <source>
        <dbReference type="SAM" id="MobiDB-lite"/>
    </source>
</evidence>
<evidence type="ECO:0000313" key="3">
    <source>
        <dbReference type="Proteomes" id="UP000078542"/>
    </source>
</evidence>
<feature type="region of interest" description="Disordered" evidence="1">
    <location>
        <begin position="85"/>
        <end position="108"/>
    </location>
</feature>
<keyword evidence="3" id="KW-1185">Reference proteome</keyword>
<sequence length="154" mass="18133">MGSEARMSHTSAFAAAKTISKRRELDKQRESGRDIRHRPDNERDSRYPVNINSSRYSTGVNNSRRFDAPPAYQRALHDNYHVNTTRRPDVQQLNSSPPIMRPRNNNIRDSYQDTRNAQRQVVTKTCHYCKRPGHTIEECTTREYNNNKFRNNMH</sequence>
<evidence type="ECO:0008006" key="4">
    <source>
        <dbReference type="Google" id="ProtNLM"/>
    </source>
</evidence>
<dbReference type="GO" id="GO:0008270">
    <property type="term" value="F:zinc ion binding"/>
    <property type="evidence" value="ECO:0007669"/>
    <property type="project" value="InterPro"/>
</dbReference>
<dbReference type="GO" id="GO:0003676">
    <property type="term" value="F:nucleic acid binding"/>
    <property type="evidence" value="ECO:0007669"/>
    <property type="project" value="InterPro"/>
</dbReference>
<dbReference type="Gene3D" id="4.10.60.10">
    <property type="entry name" value="Zinc finger, CCHC-type"/>
    <property type="match status" value="1"/>
</dbReference>
<organism evidence="2 3">
    <name type="scientific">Cyphomyrmex costatus</name>
    <dbReference type="NCBI Taxonomy" id="456900"/>
    <lineage>
        <taxon>Eukaryota</taxon>
        <taxon>Metazoa</taxon>
        <taxon>Ecdysozoa</taxon>
        <taxon>Arthropoda</taxon>
        <taxon>Hexapoda</taxon>
        <taxon>Insecta</taxon>
        <taxon>Pterygota</taxon>
        <taxon>Neoptera</taxon>
        <taxon>Endopterygota</taxon>
        <taxon>Hymenoptera</taxon>
        <taxon>Apocrita</taxon>
        <taxon>Aculeata</taxon>
        <taxon>Formicoidea</taxon>
        <taxon>Formicidae</taxon>
        <taxon>Myrmicinae</taxon>
        <taxon>Cyphomyrmex</taxon>
    </lineage>
</organism>
<feature type="compositionally biased region" description="Polar residues" evidence="1">
    <location>
        <begin position="50"/>
        <end position="63"/>
    </location>
</feature>
<dbReference type="STRING" id="456900.A0A151IQ42"/>